<name>A0A9P4GF93_9PLEO</name>
<dbReference type="GeneID" id="63850429"/>
<dbReference type="AlphaFoldDB" id="A0A9P4GF93"/>
<reference evidence="2" key="1">
    <citation type="submission" date="2020-01" db="EMBL/GenBank/DDBJ databases">
        <authorList>
            <consortium name="DOE Joint Genome Institute"/>
            <person name="Haridas S."/>
            <person name="Albert R."/>
            <person name="Binder M."/>
            <person name="Bloem J."/>
            <person name="Labutti K."/>
            <person name="Salamov A."/>
            <person name="Andreopoulos B."/>
            <person name="Baker S.E."/>
            <person name="Barry K."/>
            <person name="Bills G."/>
            <person name="Bluhm B.H."/>
            <person name="Cannon C."/>
            <person name="Castanera R."/>
            <person name="Culley D.E."/>
            <person name="Daum C."/>
            <person name="Ezra D."/>
            <person name="Gonzalez J.B."/>
            <person name="Henrissat B."/>
            <person name="Kuo A."/>
            <person name="Liang C."/>
            <person name="Lipzen A."/>
            <person name="Lutzoni F."/>
            <person name="Magnuson J."/>
            <person name="Mondo S."/>
            <person name="Nolan M."/>
            <person name="Ohm R."/>
            <person name="Pangilinan J."/>
            <person name="Park H.-J."/>
            <person name="Ramirez L."/>
            <person name="Alfaro M."/>
            <person name="Sun H."/>
            <person name="Tritt A."/>
            <person name="Yoshinaga Y."/>
            <person name="Zwiers L.-H."/>
            <person name="Turgeon B.G."/>
            <person name="Goodwin S.B."/>
            <person name="Spatafora J.W."/>
            <person name="Crous P.W."/>
            <person name="Grigoriev I.V."/>
        </authorList>
    </citation>
    <scope>NUCLEOTIDE SEQUENCE</scope>
    <source>
        <strain evidence="2">CBS 394.84</strain>
    </source>
</reference>
<accession>A0A9P4GF93</accession>
<feature type="region of interest" description="Disordered" evidence="1">
    <location>
        <begin position="64"/>
        <end position="87"/>
    </location>
</feature>
<feature type="compositionally biased region" description="Polar residues" evidence="1">
    <location>
        <begin position="42"/>
        <end position="52"/>
    </location>
</feature>
<comment type="caution">
    <text evidence="2">The sequence shown here is derived from an EMBL/GenBank/DDBJ whole genome shotgun (WGS) entry which is preliminary data.</text>
</comment>
<evidence type="ECO:0000313" key="2">
    <source>
        <dbReference type="EMBL" id="KAF1844485.1"/>
    </source>
</evidence>
<dbReference type="RefSeq" id="XP_040787048.1">
    <property type="nucleotide sequence ID" value="XM_040933178.1"/>
</dbReference>
<protein>
    <submittedName>
        <fullName evidence="2">Uncharacterized protein</fullName>
    </submittedName>
</protein>
<dbReference type="EMBL" id="ML976616">
    <property type="protein sequence ID" value="KAF1844485.1"/>
    <property type="molecule type" value="Genomic_DNA"/>
</dbReference>
<feature type="region of interest" description="Disordered" evidence="1">
    <location>
        <begin position="110"/>
        <end position="136"/>
    </location>
</feature>
<evidence type="ECO:0000256" key="1">
    <source>
        <dbReference type="SAM" id="MobiDB-lite"/>
    </source>
</evidence>
<gene>
    <name evidence="2" type="ORF">K460DRAFT_365447</name>
</gene>
<proteinExistence type="predicted"/>
<keyword evidence="3" id="KW-1185">Reference proteome</keyword>
<evidence type="ECO:0000313" key="3">
    <source>
        <dbReference type="Proteomes" id="UP000800039"/>
    </source>
</evidence>
<dbReference type="Proteomes" id="UP000800039">
    <property type="component" value="Unassembled WGS sequence"/>
</dbReference>
<feature type="region of interest" description="Disordered" evidence="1">
    <location>
        <begin position="1"/>
        <end position="52"/>
    </location>
</feature>
<sequence length="186" mass="20310">MKSRSRMQPKVARIPPEKSLQQMRVRPSASKPPVKTRKRQGKGTSESSTPVAQAFLNLSTSVNSSVPHVNTLPVPSTAHPPAPSNVVVPLPAPPRAFSPIPSQFQEQSIFPAAKQTETKPDTQTEPRLQNGPSGPYYVDRAGVKHDVGAIEGDFYQERFCTSEGQEISFDREGRAVDTSTDELYLG</sequence>
<organism evidence="2 3">
    <name type="scientific">Cucurbitaria berberidis CBS 394.84</name>
    <dbReference type="NCBI Taxonomy" id="1168544"/>
    <lineage>
        <taxon>Eukaryota</taxon>
        <taxon>Fungi</taxon>
        <taxon>Dikarya</taxon>
        <taxon>Ascomycota</taxon>
        <taxon>Pezizomycotina</taxon>
        <taxon>Dothideomycetes</taxon>
        <taxon>Pleosporomycetidae</taxon>
        <taxon>Pleosporales</taxon>
        <taxon>Pleosporineae</taxon>
        <taxon>Cucurbitariaceae</taxon>
        <taxon>Cucurbitaria</taxon>
    </lineage>
</organism>